<dbReference type="InterPro" id="IPR050728">
    <property type="entry name" value="Zinc_Metalloprotease_M4"/>
</dbReference>
<dbReference type="PANTHER" id="PTHR33794:SF1">
    <property type="entry name" value="BACILLOLYSIN"/>
    <property type="match status" value="1"/>
</dbReference>
<dbReference type="SUPFAM" id="SSF55486">
    <property type="entry name" value="Metalloproteases ('zincins'), catalytic domain"/>
    <property type="match status" value="1"/>
</dbReference>
<organism evidence="2 3">
    <name type="scientific">Corallococcus exercitus</name>
    <dbReference type="NCBI Taxonomy" id="2316736"/>
    <lineage>
        <taxon>Bacteria</taxon>
        <taxon>Pseudomonadati</taxon>
        <taxon>Myxococcota</taxon>
        <taxon>Myxococcia</taxon>
        <taxon>Myxococcales</taxon>
        <taxon>Cystobacterineae</taxon>
        <taxon>Myxococcaceae</taxon>
        <taxon>Corallococcus</taxon>
    </lineage>
</organism>
<protein>
    <recommendedName>
        <fullName evidence="1">Peptidase M4 domain-containing protein</fullName>
    </recommendedName>
</protein>
<dbReference type="Pfam" id="PF01447">
    <property type="entry name" value="Peptidase_M4"/>
    <property type="match status" value="1"/>
</dbReference>
<proteinExistence type="predicted"/>
<dbReference type="InterPro" id="IPR027268">
    <property type="entry name" value="Peptidase_M4/M1_CTD_sf"/>
</dbReference>
<dbReference type="Gene3D" id="1.10.390.10">
    <property type="entry name" value="Neutral Protease Domain 2"/>
    <property type="match status" value="1"/>
</dbReference>
<dbReference type="Proteomes" id="UP000528460">
    <property type="component" value="Unassembled WGS sequence"/>
</dbReference>
<accession>A0A7Y4JN59</accession>
<dbReference type="RefSeq" id="WP_171412113.1">
    <property type="nucleotide sequence ID" value="NZ_JABFJW010000008.1"/>
</dbReference>
<evidence type="ECO:0000259" key="1">
    <source>
        <dbReference type="Pfam" id="PF01447"/>
    </source>
</evidence>
<dbReference type="GO" id="GO:0004222">
    <property type="term" value="F:metalloendopeptidase activity"/>
    <property type="evidence" value="ECO:0007669"/>
    <property type="project" value="InterPro"/>
</dbReference>
<evidence type="ECO:0000313" key="3">
    <source>
        <dbReference type="Proteomes" id="UP000528460"/>
    </source>
</evidence>
<dbReference type="EMBL" id="JABFJW010000008">
    <property type="protein sequence ID" value="NOK07844.1"/>
    <property type="molecule type" value="Genomic_DNA"/>
</dbReference>
<evidence type="ECO:0000313" key="2">
    <source>
        <dbReference type="EMBL" id="NOK07844.1"/>
    </source>
</evidence>
<comment type="caution">
    <text evidence="2">The sequence shown here is derived from an EMBL/GenBank/DDBJ whole genome shotgun (WGS) entry which is preliminary data.</text>
</comment>
<reference evidence="2 3" key="1">
    <citation type="submission" date="2020-05" db="EMBL/GenBank/DDBJ databases">
        <authorList>
            <person name="Whitworth D."/>
        </authorList>
    </citation>
    <scope>NUCLEOTIDE SEQUENCE [LARGE SCALE GENOMIC DNA]</scope>
    <source>
        <strain evidence="2 3">CA046A</strain>
    </source>
</reference>
<feature type="domain" description="Peptidase M4" evidence="1">
    <location>
        <begin position="258"/>
        <end position="366"/>
    </location>
</feature>
<dbReference type="Gene3D" id="3.10.170.10">
    <property type="match status" value="1"/>
</dbReference>
<dbReference type="PANTHER" id="PTHR33794">
    <property type="entry name" value="BACILLOLYSIN"/>
    <property type="match status" value="1"/>
</dbReference>
<name>A0A7Y4JN59_9BACT</name>
<sequence>MRLRSWLRGSLALLCLSCGPTSSEDASEPEKAPVRTRAEQLVAERGFDPKDVSLVPDAQGRRQALHFRGVPIWGLEAKTALDQTLFSNVRFQPTGAVETEARLTEAQARDAALAAMRDSSAKVESARLVLLPTEARQLRKEAAPRVAGPRNAADFERVVTGLRLIYRLKLSTGGDARRRWSAQVDARSGEVLRLEPLEHTGLAGQFKKARGTGYYAGPISFVAFYETYGQVNRLRDAHNNDYEAYVPLSPRGGTYELYQSADLIFGDGLRYSGGGPLGTNGETAAVDAYHAVGLAWSVYETFLGRAGPTGNGTTFSVRVHVPAENAFYDPDETEPAIRFGYRVLSASPRTPFTTSDVVGHELAHDFFARELAGDPSDVPSSGSEQAGLNEGTGDIFGFVTELLRDAKRVSSTSTNIDGVTVKTSNLTVAEETGVVSRNLLSPMYPEWFDSIGFADEHFSAGPLSRMFLLLAYGASSQPQSPWYSYLVPEGFSGVGAAEALRIWALAVQLMPLGSDYLDARQAALAAATTRDGVQGGPRMLAVARAFAAVNVGYKPDSAPPQTTLSCRQVNEDIECTGTITDAEVPGQYTTAPRLVLDGGTQIKSLAGWQFTQTLPGTALAGGSHTVQLQAWDYWQNLATRTVTVVLDKTPPDFSFLRSGTPKQPFYTVIPRDTSGIRTVDFLDGSQFLYGIFVPPYEQALDTSTWTDGTHDLVIRVYDEYMNVTVRHDTLKVDNTPPSVTMTVGTGDESPFPVNVSVSDASPVARVDFKVDGIVFATRTNPATTYQASYTPTDPLVHNLIVEVTDTFGNKGTVSQGAPLDRRSPTVSFAKTQLGALVRLTFSAADGCGLEYPYALYVDANLVAQPTTPSYVLDFGEAMAAGAHTFQAIVSDQCGNTTNFQTAFVKDLTPPVITGITRDDTLPKKPKFTVQCTDTEGVHHVELREGGVITQTDTTAPYEFVVDTSGRTDGDSSLLFQCTDINGVSSSPETRTVTADNTGPTINLTVYGSRRAYLVSAEPVSDPRGIQSVTLTGGLVTPAFTSTLTQAPWSVLWNIPGTTTIQTELPFSVTAKDTWGNTSSKSLWCAVNTASTTSQYLVCHT</sequence>
<dbReference type="Pfam" id="PF17957">
    <property type="entry name" value="Big_7"/>
    <property type="match status" value="1"/>
</dbReference>
<dbReference type="Gene3D" id="2.60.40.10">
    <property type="entry name" value="Immunoglobulins"/>
    <property type="match status" value="2"/>
</dbReference>
<gene>
    <name evidence="2" type="ORF">HNS30_02135</name>
</gene>
<dbReference type="InterPro" id="IPR013783">
    <property type="entry name" value="Ig-like_fold"/>
</dbReference>
<dbReference type="InterPro" id="IPR013856">
    <property type="entry name" value="Peptidase_M4_domain"/>
</dbReference>
<dbReference type="AlphaFoldDB" id="A0A7Y4JN59"/>